<name>A3IXD1_9CHRO</name>
<protein>
    <submittedName>
        <fullName evidence="2">Single-strand DNA-binding protein</fullName>
    </submittedName>
</protein>
<organism evidence="2 3">
    <name type="scientific">Crocosphaera chwakensis CCY0110</name>
    <dbReference type="NCBI Taxonomy" id="391612"/>
    <lineage>
        <taxon>Bacteria</taxon>
        <taxon>Bacillati</taxon>
        <taxon>Cyanobacteriota</taxon>
        <taxon>Cyanophyceae</taxon>
        <taxon>Oscillatoriophycideae</taxon>
        <taxon>Chroococcales</taxon>
        <taxon>Aphanothecaceae</taxon>
        <taxon>Crocosphaera</taxon>
        <taxon>Crocosphaera chwakensis</taxon>
    </lineage>
</organism>
<dbReference type="EMBL" id="AAXW01000063">
    <property type="protein sequence ID" value="EAZ88874.1"/>
    <property type="molecule type" value="Genomic_DNA"/>
</dbReference>
<dbReference type="RefSeq" id="WP_008278037.1">
    <property type="nucleotide sequence ID" value="NZ_AAXW01000063.1"/>
</dbReference>
<keyword evidence="3" id="KW-1185">Reference proteome</keyword>
<dbReference type="AlphaFoldDB" id="A3IXD1"/>
<proteinExistence type="predicted"/>
<evidence type="ECO:0000313" key="3">
    <source>
        <dbReference type="Proteomes" id="UP000003781"/>
    </source>
</evidence>
<feature type="transmembrane region" description="Helical" evidence="1">
    <location>
        <begin position="65"/>
        <end position="86"/>
    </location>
</feature>
<keyword evidence="1" id="KW-0472">Membrane</keyword>
<accession>A3IXD1</accession>
<reference evidence="2 3" key="1">
    <citation type="submission" date="2007-03" db="EMBL/GenBank/DDBJ databases">
        <authorList>
            <person name="Stal L."/>
            <person name="Ferriera S."/>
            <person name="Johnson J."/>
            <person name="Kravitz S."/>
            <person name="Beeson K."/>
            <person name="Sutton G."/>
            <person name="Rogers Y.-H."/>
            <person name="Friedman R."/>
            <person name="Frazier M."/>
            <person name="Venter J.C."/>
        </authorList>
    </citation>
    <scope>NUCLEOTIDE SEQUENCE [LARGE SCALE GENOMIC DNA]</scope>
    <source>
        <strain evidence="2 3">CCY0110</strain>
    </source>
</reference>
<keyword evidence="1" id="KW-1133">Transmembrane helix</keyword>
<feature type="transmembrane region" description="Helical" evidence="1">
    <location>
        <begin position="39"/>
        <end position="59"/>
    </location>
</feature>
<evidence type="ECO:0000256" key="1">
    <source>
        <dbReference type="SAM" id="Phobius"/>
    </source>
</evidence>
<evidence type="ECO:0000313" key="2">
    <source>
        <dbReference type="EMBL" id="EAZ88874.1"/>
    </source>
</evidence>
<dbReference type="GO" id="GO:0003677">
    <property type="term" value="F:DNA binding"/>
    <property type="evidence" value="ECO:0007669"/>
    <property type="project" value="UniProtKB-KW"/>
</dbReference>
<keyword evidence="2" id="KW-0238">DNA-binding</keyword>
<keyword evidence="1" id="KW-0812">Transmembrane</keyword>
<dbReference type="Proteomes" id="UP000003781">
    <property type="component" value="Unassembled WGS sequence"/>
</dbReference>
<comment type="caution">
    <text evidence="2">The sequence shown here is derived from an EMBL/GenBank/DDBJ whole genome shotgun (WGS) entry which is preliminary data.</text>
</comment>
<sequence>MSQVYLPPIIIDFLKQQAISQPRYSKPVPFKSKWPKLSWFIWGAIALVVFQLTIIVSLSDGLNNWYVVGLSLLMMGLGVIGVWWWVKSVYYSPEHRLYQYKKQQYQSALKLLERQQHRKLRQLLSGKLPKLVKENKLTPFDKKVIGWLKKKYPFLQILPKIKVLKDEDWIDIPCLLISQRTNVFIGVFFLDNNSSEILREKLLETHWVILPVNSLESLVNNLDYLKDKLNLI</sequence>
<gene>
    <name evidence="2" type="ORF">CY0110_31310</name>
</gene>